<evidence type="ECO:0000313" key="12">
    <source>
        <dbReference type="Proteomes" id="UP000199411"/>
    </source>
</evidence>
<dbReference type="Pfam" id="PF02367">
    <property type="entry name" value="TsaE"/>
    <property type="match status" value="1"/>
</dbReference>
<keyword evidence="5" id="KW-0819">tRNA processing</keyword>
<evidence type="ECO:0000256" key="10">
    <source>
        <dbReference type="ARBA" id="ARBA00032441"/>
    </source>
</evidence>
<evidence type="ECO:0000256" key="7">
    <source>
        <dbReference type="ARBA" id="ARBA00022741"/>
    </source>
</evidence>
<sequence>MIYNIKTLSQTKKIAQEFAQIIKNKNQAIIFLKGDLGSGKTTFVRFVLHYLGIKDFKGSPSFTIAHEYYTKEKKVIHMDLYRIQTKEELLNAGIFEYFDQVAIFFIEWPNLLEIKPDIVIEFNLTIKQRSIGIDWATN</sequence>
<dbReference type="Gene3D" id="3.40.50.300">
    <property type="entry name" value="P-loop containing nucleotide triphosphate hydrolases"/>
    <property type="match status" value="1"/>
</dbReference>
<evidence type="ECO:0000256" key="3">
    <source>
        <dbReference type="ARBA" id="ARBA00019010"/>
    </source>
</evidence>
<dbReference type="EMBL" id="FMYU01000001">
    <property type="protein sequence ID" value="SDB96827.1"/>
    <property type="molecule type" value="Genomic_DNA"/>
</dbReference>
<evidence type="ECO:0000256" key="8">
    <source>
        <dbReference type="ARBA" id="ARBA00022840"/>
    </source>
</evidence>
<evidence type="ECO:0000256" key="5">
    <source>
        <dbReference type="ARBA" id="ARBA00022694"/>
    </source>
</evidence>
<dbReference type="SUPFAM" id="SSF52540">
    <property type="entry name" value="P-loop containing nucleoside triphosphate hydrolases"/>
    <property type="match status" value="1"/>
</dbReference>
<dbReference type="GO" id="GO:0046872">
    <property type="term" value="F:metal ion binding"/>
    <property type="evidence" value="ECO:0007669"/>
    <property type="project" value="UniProtKB-KW"/>
</dbReference>
<dbReference type="GO" id="GO:0005524">
    <property type="term" value="F:ATP binding"/>
    <property type="evidence" value="ECO:0007669"/>
    <property type="project" value="UniProtKB-KW"/>
</dbReference>
<protein>
    <recommendedName>
        <fullName evidence="3">tRNA threonylcarbamoyladenosine biosynthesis protein TsaE</fullName>
    </recommendedName>
    <alternativeName>
        <fullName evidence="10">t(6)A37 threonylcarbamoyladenosine biosynthesis protein TsaE</fullName>
    </alternativeName>
</protein>
<name>A0A1G6HRA3_9BACT</name>
<dbReference type="GO" id="GO:0005737">
    <property type="term" value="C:cytoplasm"/>
    <property type="evidence" value="ECO:0007669"/>
    <property type="project" value="UniProtKB-SubCell"/>
</dbReference>
<dbReference type="PANTHER" id="PTHR33540:SF2">
    <property type="entry name" value="TRNA THREONYLCARBAMOYLADENOSINE BIOSYNTHESIS PROTEIN TSAE"/>
    <property type="match status" value="1"/>
</dbReference>
<gene>
    <name evidence="11" type="ORF">SAMN05660835_00086</name>
</gene>
<keyword evidence="8" id="KW-0067">ATP-binding</keyword>
<evidence type="ECO:0000256" key="1">
    <source>
        <dbReference type="ARBA" id="ARBA00004496"/>
    </source>
</evidence>
<evidence type="ECO:0000256" key="6">
    <source>
        <dbReference type="ARBA" id="ARBA00022723"/>
    </source>
</evidence>
<dbReference type="RefSeq" id="WP_092127372.1">
    <property type="nucleotide sequence ID" value="NZ_FMYU01000001.1"/>
</dbReference>
<keyword evidence="4" id="KW-0963">Cytoplasm</keyword>
<proteinExistence type="inferred from homology"/>
<evidence type="ECO:0000256" key="4">
    <source>
        <dbReference type="ARBA" id="ARBA00022490"/>
    </source>
</evidence>
<keyword evidence="12" id="KW-1185">Reference proteome</keyword>
<evidence type="ECO:0000256" key="9">
    <source>
        <dbReference type="ARBA" id="ARBA00022842"/>
    </source>
</evidence>
<dbReference type="InterPro" id="IPR003442">
    <property type="entry name" value="T6A_TsaE"/>
</dbReference>
<accession>A0A1G6HRA3</accession>
<reference evidence="12" key="1">
    <citation type="submission" date="2016-10" db="EMBL/GenBank/DDBJ databases">
        <authorList>
            <person name="Varghese N."/>
            <person name="Submissions S."/>
        </authorList>
    </citation>
    <scope>NUCLEOTIDE SEQUENCE [LARGE SCALE GENOMIC DNA]</scope>
    <source>
        <strain evidence="12">DSM 8415</strain>
    </source>
</reference>
<dbReference type="InterPro" id="IPR027417">
    <property type="entry name" value="P-loop_NTPase"/>
</dbReference>
<evidence type="ECO:0000313" key="11">
    <source>
        <dbReference type="EMBL" id="SDB96827.1"/>
    </source>
</evidence>
<dbReference type="AlphaFoldDB" id="A0A1G6HRA3"/>
<keyword evidence="9" id="KW-0460">Magnesium</keyword>
<dbReference type="GO" id="GO:0002949">
    <property type="term" value="P:tRNA threonylcarbamoyladenosine modification"/>
    <property type="evidence" value="ECO:0007669"/>
    <property type="project" value="InterPro"/>
</dbReference>
<dbReference type="PANTHER" id="PTHR33540">
    <property type="entry name" value="TRNA THREONYLCARBAMOYLADENOSINE BIOSYNTHESIS PROTEIN TSAE"/>
    <property type="match status" value="1"/>
</dbReference>
<keyword evidence="7" id="KW-0547">Nucleotide-binding</keyword>
<organism evidence="11 12">
    <name type="scientific">Desulfurella multipotens</name>
    <dbReference type="NCBI Taxonomy" id="79269"/>
    <lineage>
        <taxon>Bacteria</taxon>
        <taxon>Pseudomonadati</taxon>
        <taxon>Campylobacterota</taxon>
        <taxon>Desulfurellia</taxon>
        <taxon>Desulfurellales</taxon>
        <taxon>Desulfurellaceae</taxon>
        <taxon>Desulfurella</taxon>
    </lineage>
</organism>
<dbReference type="NCBIfam" id="TIGR00150">
    <property type="entry name" value="T6A_YjeE"/>
    <property type="match status" value="1"/>
</dbReference>
<dbReference type="Proteomes" id="UP000199411">
    <property type="component" value="Unassembled WGS sequence"/>
</dbReference>
<evidence type="ECO:0000256" key="2">
    <source>
        <dbReference type="ARBA" id="ARBA00007599"/>
    </source>
</evidence>
<keyword evidence="6" id="KW-0479">Metal-binding</keyword>
<comment type="similarity">
    <text evidence="2">Belongs to the TsaE family.</text>
</comment>
<comment type="subcellular location">
    <subcellularLocation>
        <location evidence="1">Cytoplasm</location>
    </subcellularLocation>
</comment>
<dbReference type="OrthoDB" id="9815896at2"/>